<accession>A0ABP7NRM3</accession>
<comment type="caution">
    <text evidence="1">The sequence shown here is derived from an EMBL/GenBank/DDBJ whole genome shotgun (WGS) entry which is preliminary data.</text>
</comment>
<keyword evidence="2" id="KW-1185">Reference proteome</keyword>
<evidence type="ECO:0000313" key="1">
    <source>
        <dbReference type="EMBL" id="GAA3952176.1"/>
    </source>
</evidence>
<protein>
    <submittedName>
        <fullName evidence="1">Ligase-associated DNA damage response exonuclease</fullName>
    </submittedName>
</protein>
<dbReference type="PANTHER" id="PTHR11203">
    <property type="entry name" value="CLEAVAGE AND POLYADENYLATION SPECIFICITY FACTOR FAMILY MEMBER"/>
    <property type="match status" value="1"/>
</dbReference>
<dbReference type="Gene3D" id="3.60.15.10">
    <property type="entry name" value="Ribonuclease Z/Hydroxyacylglutathione hydrolase-like"/>
    <property type="match status" value="1"/>
</dbReference>
<dbReference type="InterPro" id="IPR036866">
    <property type="entry name" value="RibonucZ/Hydroxyglut_hydro"/>
</dbReference>
<dbReference type="InterPro" id="IPR050698">
    <property type="entry name" value="MBL"/>
</dbReference>
<keyword evidence="1" id="KW-0269">Exonuclease</keyword>
<sequence length="299" mass="32847">MGHGRYFAHHDSLPILRHRLGDDIDVHGFDYGEPLSVDHALNDAPVVTLHSAGHVLGSAQVRIQNTEGVTVITGDFKIEADPSCAAFELVPCDQLITEATFAMPIYRWPPIESVVADIVAWWRHCAERGKTAVLCAYAFGKAQRILAELLRYAEASGEPLPAPVVLQHGAMEVLTELYRAAGIAMYPTLAAKDAEVVAGQLVLAPPSASGSTWMKRFRKPEVGFCSGWMQVRGNRRRRGYDRGFIISDHADWPQLMQLIDGSGASAVFPTHGNTDILVRYLRERGRACEPLATAFSDEE</sequence>
<gene>
    <name evidence="1" type="ORF">GCM10022278_09030</name>
</gene>
<name>A0ABP7NRM3_9GAMM</name>
<evidence type="ECO:0000313" key="2">
    <source>
        <dbReference type="Proteomes" id="UP001501337"/>
    </source>
</evidence>
<dbReference type="SUPFAM" id="SSF56281">
    <property type="entry name" value="Metallo-hydrolase/oxidoreductase"/>
    <property type="match status" value="1"/>
</dbReference>
<dbReference type="NCBIfam" id="TIGR04122">
    <property type="entry name" value="Xnuc_lig_assoc"/>
    <property type="match status" value="1"/>
</dbReference>
<dbReference type="EMBL" id="BAABBO010000001">
    <property type="protein sequence ID" value="GAA3952176.1"/>
    <property type="molecule type" value="Genomic_DNA"/>
</dbReference>
<proteinExistence type="predicted"/>
<dbReference type="GO" id="GO:0004527">
    <property type="term" value="F:exonuclease activity"/>
    <property type="evidence" value="ECO:0007669"/>
    <property type="project" value="UniProtKB-KW"/>
</dbReference>
<dbReference type="GO" id="GO:0016874">
    <property type="term" value="F:ligase activity"/>
    <property type="evidence" value="ECO:0007669"/>
    <property type="project" value="UniProtKB-KW"/>
</dbReference>
<reference evidence="2" key="1">
    <citation type="journal article" date="2019" name="Int. J. Syst. Evol. Microbiol.">
        <title>The Global Catalogue of Microorganisms (GCM) 10K type strain sequencing project: providing services to taxonomists for standard genome sequencing and annotation.</title>
        <authorList>
            <consortium name="The Broad Institute Genomics Platform"/>
            <consortium name="The Broad Institute Genome Sequencing Center for Infectious Disease"/>
            <person name="Wu L."/>
            <person name="Ma J."/>
        </authorList>
    </citation>
    <scope>NUCLEOTIDE SEQUENCE [LARGE SCALE GENOMIC DNA]</scope>
    <source>
        <strain evidence="2">JCM 17555</strain>
    </source>
</reference>
<dbReference type="PANTHER" id="PTHR11203:SF49">
    <property type="entry name" value="BLL1145 PROTEIN"/>
    <property type="match status" value="1"/>
</dbReference>
<keyword evidence="1" id="KW-0436">Ligase</keyword>
<keyword evidence="1" id="KW-0540">Nuclease</keyword>
<keyword evidence="1" id="KW-0378">Hydrolase</keyword>
<organism evidence="1 2">
    <name type="scientific">Allohahella marinimesophila</name>
    <dbReference type="NCBI Taxonomy" id="1054972"/>
    <lineage>
        <taxon>Bacteria</taxon>
        <taxon>Pseudomonadati</taxon>
        <taxon>Pseudomonadota</taxon>
        <taxon>Gammaproteobacteria</taxon>
        <taxon>Oceanospirillales</taxon>
        <taxon>Hahellaceae</taxon>
        <taxon>Allohahella</taxon>
    </lineage>
</organism>
<dbReference type="InterPro" id="IPR026360">
    <property type="entry name" value="Xnuc_lig_assoc"/>
</dbReference>
<dbReference type="Proteomes" id="UP001501337">
    <property type="component" value="Unassembled WGS sequence"/>
</dbReference>